<evidence type="ECO:0000313" key="4">
    <source>
        <dbReference type="Proteomes" id="UP000033640"/>
    </source>
</evidence>
<dbReference type="PROSITE" id="PS51257">
    <property type="entry name" value="PROKAR_LIPOPROTEIN"/>
    <property type="match status" value="1"/>
</dbReference>
<feature type="chain" id="PRO_5002445106" description="Lipoprotein" evidence="2">
    <location>
        <begin position="25"/>
        <end position="135"/>
    </location>
</feature>
<evidence type="ECO:0008006" key="5">
    <source>
        <dbReference type="Google" id="ProtNLM"/>
    </source>
</evidence>
<evidence type="ECO:0000256" key="1">
    <source>
        <dbReference type="SAM" id="MobiDB-lite"/>
    </source>
</evidence>
<dbReference type="PATRIC" id="fig|82380.11.peg.1199"/>
<feature type="region of interest" description="Disordered" evidence="1">
    <location>
        <begin position="116"/>
        <end position="135"/>
    </location>
</feature>
<keyword evidence="2" id="KW-0732">Signal</keyword>
<organism evidence="3 4">
    <name type="scientific">Microbacterium oxydans</name>
    <dbReference type="NCBI Taxonomy" id="82380"/>
    <lineage>
        <taxon>Bacteria</taxon>
        <taxon>Bacillati</taxon>
        <taxon>Actinomycetota</taxon>
        <taxon>Actinomycetes</taxon>
        <taxon>Micrococcales</taxon>
        <taxon>Microbacteriaceae</taxon>
        <taxon>Microbacterium</taxon>
    </lineage>
</organism>
<evidence type="ECO:0000313" key="3">
    <source>
        <dbReference type="EMBL" id="KJL30026.1"/>
    </source>
</evidence>
<sequence>MKRRTFSVMAVALLVLVLSGCVGAGVPVPEFDRAQVSADALPNSEAFDSTPYSAESSRFIAEQSGWEIFIARTTGDENTRKNCLLLFNGSSNLAQCDDALPLSIRPDGETFTISLAGPQGPKDSKSISDSVYITN</sequence>
<name>A0A0F0LEQ3_9MICO</name>
<proteinExistence type="predicted"/>
<dbReference type="Proteomes" id="UP000033640">
    <property type="component" value="Unassembled WGS sequence"/>
</dbReference>
<dbReference type="AlphaFoldDB" id="A0A0F0LEQ3"/>
<dbReference type="EMBL" id="JYIW01000021">
    <property type="protein sequence ID" value="KJL30026.1"/>
    <property type="molecule type" value="Genomic_DNA"/>
</dbReference>
<protein>
    <recommendedName>
        <fullName evidence="5">Lipoprotein</fullName>
    </recommendedName>
</protein>
<comment type="caution">
    <text evidence="3">The sequence shown here is derived from an EMBL/GenBank/DDBJ whole genome shotgun (WGS) entry which is preliminary data.</text>
</comment>
<evidence type="ECO:0000256" key="2">
    <source>
        <dbReference type="SAM" id="SignalP"/>
    </source>
</evidence>
<accession>A0A0F0LEQ3</accession>
<reference evidence="3 4" key="1">
    <citation type="submission" date="2015-02" db="EMBL/GenBank/DDBJ databases">
        <title>Draft genome sequences of ten Microbacterium spp. with emphasis on heavy metal contaminated environments.</title>
        <authorList>
            <person name="Corretto E."/>
        </authorList>
    </citation>
    <scope>NUCLEOTIDE SEQUENCE [LARGE SCALE GENOMIC DNA]</scope>
    <source>
        <strain evidence="3 4">BEL4b</strain>
    </source>
</reference>
<gene>
    <name evidence="3" type="ORF">RS83_01168</name>
</gene>
<feature type="signal peptide" evidence="2">
    <location>
        <begin position="1"/>
        <end position="24"/>
    </location>
</feature>